<name>A0A510URW7_9CELL</name>
<proteinExistence type="predicted"/>
<protein>
    <submittedName>
        <fullName evidence="1">Uncharacterized protein</fullName>
    </submittedName>
</protein>
<evidence type="ECO:0000313" key="2">
    <source>
        <dbReference type="Proteomes" id="UP000321386"/>
    </source>
</evidence>
<dbReference type="AlphaFoldDB" id="A0A510URW7"/>
<comment type="caution">
    <text evidence="1">The sequence shown here is derived from an EMBL/GenBank/DDBJ whole genome shotgun (WGS) entry which is preliminary data.</text>
</comment>
<sequence length="119" mass="13022">MRCGVRRAHLGGDPSPLGNGVPVRLRPVTQLGRARTVTSGATRRPSDTCAEKAFCSYGKTQAVYYSWHWGCMTPWAKTQVMVGVWTFPVVVTGVKGTATNNWKFTYRVDDPPCTVGTPC</sequence>
<accession>A0A510URW7</accession>
<dbReference type="EMBL" id="BJUA01000004">
    <property type="protein sequence ID" value="GEK17373.1"/>
    <property type="molecule type" value="Genomic_DNA"/>
</dbReference>
<gene>
    <name evidence="1" type="ORF">CPE01_11060</name>
</gene>
<dbReference type="Proteomes" id="UP000321386">
    <property type="component" value="Unassembled WGS sequence"/>
</dbReference>
<keyword evidence="2" id="KW-1185">Reference proteome</keyword>
<organism evidence="1 2">
    <name type="scientific">Cellulomonas persica</name>
    <dbReference type="NCBI Taxonomy" id="76861"/>
    <lineage>
        <taxon>Bacteria</taxon>
        <taxon>Bacillati</taxon>
        <taxon>Actinomycetota</taxon>
        <taxon>Actinomycetes</taxon>
        <taxon>Micrococcales</taxon>
        <taxon>Cellulomonadaceae</taxon>
        <taxon>Cellulomonas</taxon>
    </lineage>
</organism>
<evidence type="ECO:0000313" key="1">
    <source>
        <dbReference type="EMBL" id="GEK17373.1"/>
    </source>
</evidence>
<reference evidence="1 2" key="1">
    <citation type="submission" date="2019-07" db="EMBL/GenBank/DDBJ databases">
        <title>Whole genome shotgun sequence of Cellulomonas persica NBRC 101101.</title>
        <authorList>
            <person name="Hosoyama A."/>
            <person name="Uohara A."/>
            <person name="Ohji S."/>
            <person name="Ichikawa N."/>
        </authorList>
    </citation>
    <scope>NUCLEOTIDE SEQUENCE [LARGE SCALE GENOMIC DNA]</scope>
    <source>
        <strain evidence="1 2">NBRC 101101</strain>
    </source>
</reference>